<dbReference type="WBParaSite" id="TREG1_138540.1">
    <property type="protein sequence ID" value="TREG1_138540.1"/>
    <property type="gene ID" value="TREG1_138540"/>
</dbReference>
<name>A0AA85J8W1_TRIRE</name>
<evidence type="ECO:0000313" key="1">
    <source>
        <dbReference type="Proteomes" id="UP000050795"/>
    </source>
</evidence>
<protein>
    <submittedName>
        <fullName evidence="2">Uncharacterized protein</fullName>
    </submittedName>
</protein>
<reference evidence="2" key="2">
    <citation type="submission" date="2023-11" db="UniProtKB">
        <authorList>
            <consortium name="WormBaseParasite"/>
        </authorList>
    </citation>
    <scope>IDENTIFICATION</scope>
</reference>
<dbReference type="Proteomes" id="UP000050795">
    <property type="component" value="Unassembled WGS sequence"/>
</dbReference>
<dbReference type="AlphaFoldDB" id="A0AA85J8W1"/>
<organism evidence="1 2">
    <name type="scientific">Trichobilharzia regenti</name>
    <name type="common">Nasal bird schistosome</name>
    <dbReference type="NCBI Taxonomy" id="157069"/>
    <lineage>
        <taxon>Eukaryota</taxon>
        <taxon>Metazoa</taxon>
        <taxon>Spiralia</taxon>
        <taxon>Lophotrochozoa</taxon>
        <taxon>Platyhelminthes</taxon>
        <taxon>Trematoda</taxon>
        <taxon>Digenea</taxon>
        <taxon>Strigeidida</taxon>
        <taxon>Schistosomatoidea</taxon>
        <taxon>Schistosomatidae</taxon>
        <taxon>Trichobilharzia</taxon>
    </lineage>
</organism>
<accession>A0AA85J8W1</accession>
<reference evidence="1" key="1">
    <citation type="submission" date="2022-06" db="EMBL/GenBank/DDBJ databases">
        <authorList>
            <person name="Berger JAMES D."/>
            <person name="Berger JAMES D."/>
        </authorList>
    </citation>
    <scope>NUCLEOTIDE SEQUENCE [LARGE SCALE GENOMIC DNA]</scope>
</reference>
<keyword evidence="1" id="KW-1185">Reference proteome</keyword>
<proteinExistence type="predicted"/>
<sequence>MEVQDDNDLPHITRNLVQIQHMGERLCPSRGSGIEVKAARLFGPKMSYELPQKLSSKLETLVPANVYETVPRIPESDIQSFLKSERENALFSALLMTRKSVSHSLCHNQLVLYFQFCVIFISLPQLMKSVS</sequence>
<evidence type="ECO:0000313" key="2">
    <source>
        <dbReference type="WBParaSite" id="TREG1_138540.1"/>
    </source>
</evidence>